<dbReference type="Proteomes" id="UP001632038">
    <property type="component" value="Unassembled WGS sequence"/>
</dbReference>
<dbReference type="SUPFAM" id="SSF54695">
    <property type="entry name" value="POZ domain"/>
    <property type="match status" value="1"/>
</dbReference>
<feature type="domain" description="SKP1 component POZ" evidence="4">
    <location>
        <begin position="13"/>
        <end position="63"/>
    </location>
</feature>
<dbReference type="EMBL" id="JAVIJP010000026">
    <property type="protein sequence ID" value="KAL3637164.1"/>
    <property type="molecule type" value="Genomic_DNA"/>
</dbReference>
<dbReference type="EMBL" id="JAVIJP010000026">
    <property type="protein sequence ID" value="KAL3637161.1"/>
    <property type="molecule type" value="Genomic_DNA"/>
</dbReference>
<comment type="similarity">
    <text evidence="2">Belongs to the SKP1 family.</text>
</comment>
<gene>
    <name evidence="5" type="ORF">CASFOL_019460</name>
    <name evidence="6" type="ORF">CASFOL_019463</name>
</gene>
<protein>
    <recommendedName>
        <fullName evidence="4">SKP1 component POZ domain-containing protein</fullName>
    </recommendedName>
</protein>
<keyword evidence="3" id="KW-0833">Ubl conjugation pathway</keyword>
<evidence type="ECO:0000313" key="5">
    <source>
        <dbReference type="EMBL" id="KAL3637161.1"/>
    </source>
</evidence>
<dbReference type="InterPro" id="IPR001232">
    <property type="entry name" value="SKP1-like"/>
</dbReference>
<organism evidence="6 7">
    <name type="scientific">Castilleja foliolosa</name>
    <dbReference type="NCBI Taxonomy" id="1961234"/>
    <lineage>
        <taxon>Eukaryota</taxon>
        <taxon>Viridiplantae</taxon>
        <taxon>Streptophyta</taxon>
        <taxon>Embryophyta</taxon>
        <taxon>Tracheophyta</taxon>
        <taxon>Spermatophyta</taxon>
        <taxon>Magnoliopsida</taxon>
        <taxon>eudicotyledons</taxon>
        <taxon>Gunneridae</taxon>
        <taxon>Pentapetalae</taxon>
        <taxon>asterids</taxon>
        <taxon>lamiids</taxon>
        <taxon>Lamiales</taxon>
        <taxon>Orobanchaceae</taxon>
        <taxon>Pedicularideae</taxon>
        <taxon>Castillejinae</taxon>
        <taxon>Castilleja</taxon>
    </lineage>
</organism>
<comment type="caution">
    <text evidence="6">The sequence shown here is derived from an EMBL/GenBank/DDBJ whole genome shotgun (WGS) entry which is preliminary data.</text>
</comment>
<dbReference type="SMART" id="SM00512">
    <property type="entry name" value="Skp1"/>
    <property type="match status" value="1"/>
</dbReference>
<accession>A0ABD3D7H9</accession>
<evidence type="ECO:0000256" key="3">
    <source>
        <dbReference type="ARBA" id="ARBA00022786"/>
    </source>
</evidence>
<evidence type="ECO:0000259" key="4">
    <source>
        <dbReference type="Pfam" id="PF03931"/>
    </source>
</evidence>
<dbReference type="PANTHER" id="PTHR11165">
    <property type="entry name" value="SKP1"/>
    <property type="match status" value="1"/>
</dbReference>
<evidence type="ECO:0000256" key="1">
    <source>
        <dbReference type="ARBA" id="ARBA00004906"/>
    </source>
</evidence>
<dbReference type="GO" id="GO:0009867">
    <property type="term" value="P:jasmonic acid mediated signaling pathway"/>
    <property type="evidence" value="ECO:0007669"/>
    <property type="project" value="UniProtKB-ARBA"/>
</dbReference>
<comment type="pathway">
    <text evidence="1">Protein modification; protein ubiquitination.</text>
</comment>
<proteinExistence type="inferred from homology"/>
<dbReference type="InterPro" id="IPR016897">
    <property type="entry name" value="SKP1"/>
</dbReference>
<evidence type="ECO:0000313" key="7">
    <source>
        <dbReference type="Proteomes" id="UP001632038"/>
    </source>
</evidence>
<dbReference type="InterPro" id="IPR036296">
    <property type="entry name" value="SKP1-like_dim_sf"/>
</dbReference>
<name>A0ABD3D7H9_9LAMI</name>
<dbReference type="SUPFAM" id="SSF81382">
    <property type="entry name" value="Skp1 dimerisation domain-like"/>
    <property type="match status" value="1"/>
</dbReference>
<evidence type="ECO:0000256" key="2">
    <source>
        <dbReference type="ARBA" id="ARBA00009993"/>
    </source>
</evidence>
<dbReference type="InterPro" id="IPR011333">
    <property type="entry name" value="SKP1/BTB/POZ_sf"/>
</dbReference>
<dbReference type="AlphaFoldDB" id="A0ABD3D7H9"/>
<reference evidence="6" key="1">
    <citation type="journal article" date="2024" name="IScience">
        <title>Strigolactones Initiate the Formation of Haustorium-like Structures in Castilleja.</title>
        <authorList>
            <person name="Buerger M."/>
            <person name="Peterson D."/>
            <person name="Chory J."/>
        </authorList>
    </citation>
    <scope>NUCLEOTIDE SEQUENCE</scope>
    <source>
        <strain evidence="6">Tecolote</strain>
        <tissue evidence="6">Flower</tissue>
    </source>
</reference>
<dbReference type="InterPro" id="IPR016073">
    <property type="entry name" value="Skp1_comp_POZ"/>
</dbReference>
<evidence type="ECO:0000313" key="6">
    <source>
        <dbReference type="EMBL" id="KAL3637164.1"/>
    </source>
</evidence>
<dbReference type="Pfam" id="PF03931">
    <property type="entry name" value="Skp1_POZ"/>
    <property type="match status" value="1"/>
</dbReference>
<dbReference type="Gene3D" id="3.30.710.10">
    <property type="entry name" value="Potassium Channel Kv1.1, Chain A"/>
    <property type="match status" value="1"/>
</dbReference>
<keyword evidence="7" id="KW-1185">Reference proteome</keyword>
<sequence length="175" mass="20429">MAIAMNLKIIVEEEEFVIARSCATLSRTIRAMLDDGGAADVITLPNIGSRTFPMIMSYLEKHADVYLSDEESWNFDREFASDKDLDILKKLMIDAYYLNIEGLKRVLAPKMADKLKIISATWKYKELRDQFHTPGWKEDLVQSIMEIDWAAEDVRLRRKREQEELEEQAKRIQIQ</sequence>
<reference evidence="6" key="2">
    <citation type="submission" date="2024-11" db="EMBL/GenBank/DDBJ databases">
        <authorList>
            <person name="Burger M."/>
            <person name="Chory J."/>
        </authorList>
    </citation>
    <scope>NUCLEOTIDE SEQUENCE</scope>
    <source>
        <strain evidence="6">Tecolote</strain>
        <tissue evidence="6">Flower</tissue>
    </source>
</reference>